<proteinExistence type="predicted"/>
<gene>
    <name evidence="2" type="ORF">GCM10022255_111240</name>
</gene>
<dbReference type="RefSeq" id="WP_345143733.1">
    <property type="nucleotide sequence ID" value="NZ_BAABAT010000079.1"/>
</dbReference>
<keyword evidence="1" id="KW-0812">Transmembrane</keyword>
<keyword evidence="3" id="KW-1185">Reference proteome</keyword>
<feature type="transmembrane region" description="Helical" evidence="1">
    <location>
        <begin position="6"/>
        <end position="28"/>
    </location>
</feature>
<evidence type="ECO:0000313" key="3">
    <source>
        <dbReference type="Proteomes" id="UP001500620"/>
    </source>
</evidence>
<reference evidence="3" key="1">
    <citation type="journal article" date="2019" name="Int. J. Syst. Evol. Microbiol.">
        <title>The Global Catalogue of Microorganisms (GCM) 10K type strain sequencing project: providing services to taxonomists for standard genome sequencing and annotation.</title>
        <authorList>
            <consortium name="The Broad Institute Genomics Platform"/>
            <consortium name="The Broad Institute Genome Sequencing Center for Infectious Disease"/>
            <person name="Wu L."/>
            <person name="Ma J."/>
        </authorList>
    </citation>
    <scope>NUCLEOTIDE SEQUENCE [LARGE SCALE GENOMIC DNA]</scope>
    <source>
        <strain evidence="3">JCM 17441</strain>
    </source>
</reference>
<protein>
    <recommendedName>
        <fullName evidence="4">Secreted protein</fullName>
    </recommendedName>
</protein>
<evidence type="ECO:0000256" key="1">
    <source>
        <dbReference type="SAM" id="Phobius"/>
    </source>
</evidence>
<dbReference type="Proteomes" id="UP001500620">
    <property type="component" value="Unassembled WGS sequence"/>
</dbReference>
<evidence type="ECO:0000313" key="2">
    <source>
        <dbReference type="EMBL" id="GAA4263761.1"/>
    </source>
</evidence>
<accession>A0ABP8DUU8</accession>
<keyword evidence="1" id="KW-1133">Transmembrane helix</keyword>
<keyword evidence="1" id="KW-0472">Membrane</keyword>
<dbReference type="EMBL" id="BAABAT010000079">
    <property type="protein sequence ID" value="GAA4263761.1"/>
    <property type="molecule type" value="Genomic_DNA"/>
</dbReference>
<comment type="caution">
    <text evidence="2">The sequence shown here is derived from an EMBL/GenBank/DDBJ whole genome shotgun (WGS) entry which is preliminary data.</text>
</comment>
<sequence length="210" mass="23729">MREILQQLPALLGVVVGVVATFALTSLGERARWRRDQRLRWDSVKLEAYASYSDAVKRVVHFATRLAVTRGLPHSSEAIPFDEGQAELSIAVAERSTRWESVLLLGHPDTVAAARAWHQVMWRLEFYARGVLTDRDGWAAALNEFEQTRKEFYRAARRDLGVQGEISTAPWPPDWYKTLSEDQRALVVFGAETLGLDEPGDAARLTKQRP</sequence>
<evidence type="ECO:0008006" key="4">
    <source>
        <dbReference type="Google" id="ProtNLM"/>
    </source>
</evidence>
<organism evidence="2 3">
    <name type="scientific">Dactylosporangium darangshiense</name>
    <dbReference type="NCBI Taxonomy" id="579108"/>
    <lineage>
        <taxon>Bacteria</taxon>
        <taxon>Bacillati</taxon>
        <taxon>Actinomycetota</taxon>
        <taxon>Actinomycetes</taxon>
        <taxon>Micromonosporales</taxon>
        <taxon>Micromonosporaceae</taxon>
        <taxon>Dactylosporangium</taxon>
    </lineage>
</organism>
<name>A0ABP8DUU8_9ACTN</name>